<dbReference type="PANTHER" id="PTHR34219">
    <property type="entry name" value="IRON-REGULATED INNER MEMBRANE PROTEIN-RELATED"/>
    <property type="match status" value="1"/>
</dbReference>
<feature type="transmembrane region" description="Helical" evidence="1">
    <location>
        <begin position="425"/>
        <end position="444"/>
    </location>
</feature>
<feature type="transmembrane region" description="Helical" evidence="1">
    <location>
        <begin position="488"/>
        <end position="510"/>
    </location>
</feature>
<evidence type="ECO:0000313" key="3">
    <source>
        <dbReference type="Proteomes" id="UP000626210"/>
    </source>
</evidence>
<feature type="transmembrane region" description="Helical" evidence="1">
    <location>
        <begin position="152"/>
        <end position="176"/>
    </location>
</feature>
<dbReference type="Proteomes" id="UP000626210">
    <property type="component" value="Unassembled WGS sequence"/>
</dbReference>
<dbReference type="PANTHER" id="PTHR34219:SF4">
    <property type="entry name" value="PEPSY DOMAIN-CONTAINING PROTEIN"/>
    <property type="match status" value="1"/>
</dbReference>
<feature type="transmembrane region" description="Helical" evidence="1">
    <location>
        <begin position="456"/>
        <end position="473"/>
    </location>
</feature>
<dbReference type="EMBL" id="BMYK01000009">
    <property type="protein sequence ID" value="GHC86074.1"/>
    <property type="molecule type" value="Genomic_DNA"/>
</dbReference>
<keyword evidence="1" id="KW-0472">Membrane</keyword>
<accession>A0ABQ3G466</accession>
<dbReference type="Pfam" id="PF03929">
    <property type="entry name" value="PepSY_TM"/>
    <property type="match status" value="1"/>
</dbReference>
<dbReference type="InterPro" id="IPR005625">
    <property type="entry name" value="PepSY-ass_TM"/>
</dbReference>
<evidence type="ECO:0000256" key="1">
    <source>
        <dbReference type="SAM" id="Phobius"/>
    </source>
</evidence>
<proteinExistence type="predicted"/>
<feature type="transmembrane region" description="Helical" evidence="1">
    <location>
        <begin position="197"/>
        <end position="221"/>
    </location>
</feature>
<reference evidence="3" key="1">
    <citation type="journal article" date="2019" name="Int. J. Syst. Evol. Microbiol.">
        <title>The Global Catalogue of Microorganisms (GCM) 10K type strain sequencing project: providing services to taxonomists for standard genome sequencing and annotation.</title>
        <authorList>
            <consortium name="The Broad Institute Genomics Platform"/>
            <consortium name="The Broad Institute Genome Sequencing Center for Infectious Disease"/>
            <person name="Wu L."/>
            <person name="Ma J."/>
        </authorList>
    </citation>
    <scope>NUCLEOTIDE SEQUENCE [LARGE SCALE GENOMIC DNA]</scope>
    <source>
        <strain evidence="3">KCTC 23314</strain>
    </source>
</reference>
<evidence type="ECO:0000313" key="2">
    <source>
        <dbReference type="EMBL" id="GHC86074.1"/>
    </source>
</evidence>
<name>A0ABQ3G466_9BURK</name>
<organism evidence="2 3">
    <name type="scientific">Pseudorhodoferax aquiterrae</name>
    <dbReference type="NCBI Taxonomy" id="747304"/>
    <lineage>
        <taxon>Bacteria</taxon>
        <taxon>Pseudomonadati</taxon>
        <taxon>Pseudomonadota</taxon>
        <taxon>Betaproteobacteria</taxon>
        <taxon>Burkholderiales</taxon>
        <taxon>Comamonadaceae</taxon>
    </lineage>
</organism>
<feature type="transmembrane region" description="Helical" evidence="1">
    <location>
        <begin position="351"/>
        <end position="373"/>
    </location>
</feature>
<keyword evidence="1" id="KW-0812">Transmembrane</keyword>
<comment type="caution">
    <text evidence="2">The sequence shown here is derived from an EMBL/GenBank/DDBJ whole genome shotgun (WGS) entry which is preliminary data.</text>
</comment>
<keyword evidence="1" id="KW-1133">Transmembrane helix</keyword>
<protein>
    <submittedName>
        <fullName evidence="2">Membrane protein</fullName>
    </submittedName>
</protein>
<gene>
    <name evidence="2" type="ORF">GCM10007320_31490</name>
</gene>
<keyword evidence="3" id="KW-1185">Reference proteome</keyword>
<sequence>MRMDAQSSASRGAPSVRQAMAGLHSWAGLLLGWLLYAMFLTGAASYFREEISQWMRPEVPAMPERPPAPHSAAQALLALQELAPPGGQWSIELPGARSNVVALAWDGPQGAGRALLHPGTGARLAPRSTAGGEFFYYFHFSLHYLPRIPARWLVGLAAMSMLVALVTGVVTHRKLLHHFFTFRPGKGARSWLDAHNALSVLALPFHFMITYTGLVTLMTLYMPWGAQMALNTAEQRLALRAALTAHMPPGPASGAAAALPDVAAMVALAERAWGGPHVGRVVVDHPGDAAARVRVVHSDADRVSVSPRFLLFEGRSGALLERRDAASAAGQLHGVLYGLHLGRFAQPVLRWLYFLSSLAGAAMVATGLVLWAWKRRVPSAAAHRAGLGVRSVERLNVATIAGLPLAMAVFLWANRLLPACLPDRSAWEIHLFFLAWGAAWLHALLRPVRRLWFEQFRAAAILLATLPVWNLFFSERNLASGLLAADTMAAAFDATLLVLAGACHALAIGARAQASRVS</sequence>
<feature type="transmembrane region" description="Helical" evidence="1">
    <location>
        <begin position="21"/>
        <end position="47"/>
    </location>
</feature>
<feature type="transmembrane region" description="Helical" evidence="1">
    <location>
        <begin position="394"/>
        <end position="413"/>
    </location>
</feature>